<dbReference type="RefSeq" id="WP_237359486.1">
    <property type="nucleotide sequence ID" value="NZ_CAKLDM010000001.1"/>
</dbReference>
<dbReference type="EMBL" id="CAKLDM010000001">
    <property type="protein sequence ID" value="CAH0535951.1"/>
    <property type="molecule type" value="Genomic_DNA"/>
</dbReference>
<keyword evidence="1" id="KW-0472">Membrane</keyword>
<dbReference type="Pfam" id="PF21937">
    <property type="entry name" value="Yop-YscD_ppl_2nd"/>
    <property type="match status" value="1"/>
</dbReference>
<evidence type="ECO:0000313" key="4">
    <source>
        <dbReference type="Proteomes" id="UP000838748"/>
    </source>
</evidence>
<name>A0ABN8DZJ8_9VIBR</name>
<protein>
    <recommendedName>
        <fullName evidence="2">YscD-like Bon-like domain-containing protein</fullName>
    </recommendedName>
</protein>
<keyword evidence="1" id="KW-0812">Transmembrane</keyword>
<dbReference type="InterPro" id="IPR012843">
    <property type="entry name" value="YscD"/>
</dbReference>
<sequence length="408" mass="45309">MFSKWKLLVLSGSLKGRELRLPEGEFTIGSKDSDLSVLLQNDVQSTLLVSSEEVLIKEDSTPLWYQGEKQVNPSPIPPSTVIDLAGFCFVLGVEEQSLSLEDIPKRQKQARKREARNWLAITLFTLTLLFASLLVYLGWLAYKAPKVPPFDPKAWLQSQTNLAEYRDLHLSWSDSGIVTVGGYCTDSKSYQSLLGKLTSFGMHYSNEAICQDDIIHNVYFVLQQNGYSHVVVHSGKEPGTIIIAGDIYADKLWEKVSRVIAQVKGLKSWEVKSEKDKGMGGLLDALKANHLLDELSLSRHGQTTTITGHLSAEKEKQLKQILANISQQDSSNRVIYQNIPVSQSMLSLFPASIRSFGGNAKKPYLILANGMRIEIGTQLPNGYQVTNLDPSGVELVKDGQILHIPLNI</sequence>
<reference evidence="3" key="1">
    <citation type="submission" date="2021-11" db="EMBL/GenBank/DDBJ databases">
        <authorList>
            <person name="Rodrigo-Torres L."/>
            <person name="Arahal R. D."/>
            <person name="Lucena T."/>
        </authorList>
    </citation>
    <scope>NUCLEOTIDE SEQUENCE</scope>
    <source>
        <strain evidence="3">CECT 7928</strain>
    </source>
</reference>
<comment type="caution">
    <text evidence="3">The sequence shown here is derived from an EMBL/GenBank/DDBJ whole genome shotgun (WGS) entry which is preliminary data.</text>
</comment>
<keyword evidence="4" id="KW-1185">Reference proteome</keyword>
<accession>A0ABN8DZJ8</accession>
<proteinExistence type="predicted"/>
<dbReference type="InterPro" id="IPR053947">
    <property type="entry name" value="YscD_ppl__2nd"/>
</dbReference>
<dbReference type="NCBIfam" id="TIGR02500">
    <property type="entry name" value="type_III_yscD"/>
    <property type="match status" value="1"/>
</dbReference>
<dbReference type="Proteomes" id="UP000838748">
    <property type="component" value="Unassembled WGS sequence"/>
</dbReference>
<dbReference type="Gene3D" id="2.60.200.20">
    <property type="match status" value="1"/>
</dbReference>
<organism evidence="3 4">
    <name type="scientific">Vibrio marisflavi CECT 7928</name>
    <dbReference type="NCBI Taxonomy" id="634439"/>
    <lineage>
        <taxon>Bacteria</taxon>
        <taxon>Pseudomonadati</taxon>
        <taxon>Pseudomonadota</taxon>
        <taxon>Gammaproteobacteria</taxon>
        <taxon>Vibrionales</taxon>
        <taxon>Vibrionaceae</taxon>
        <taxon>Vibrio</taxon>
    </lineage>
</organism>
<feature type="domain" description="YscD-like Bon-like" evidence="2">
    <location>
        <begin position="211"/>
        <end position="274"/>
    </location>
</feature>
<gene>
    <name evidence="3" type="ORF">VMF7928_00067</name>
</gene>
<keyword evidence="1" id="KW-1133">Transmembrane helix</keyword>
<evidence type="ECO:0000259" key="2">
    <source>
        <dbReference type="Pfam" id="PF21937"/>
    </source>
</evidence>
<evidence type="ECO:0000256" key="1">
    <source>
        <dbReference type="SAM" id="Phobius"/>
    </source>
</evidence>
<feature type="transmembrane region" description="Helical" evidence="1">
    <location>
        <begin position="118"/>
        <end position="142"/>
    </location>
</feature>
<evidence type="ECO:0000313" key="3">
    <source>
        <dbReference type="EMBL" id="CAH0535951.1"/>
    </source>
</evidence>